<protein>
    <recommendedName>
        <fullName evidence="3">RRM domain-containing protein</fullName>
    </recommendedName>
</protein>
<keyword evidence="2" id="KW-1185">Reference proteome</keyword>
<gene>
    <name evidence="1" type="ORF">IFM89_025229</name>
</gene>
<dbReference type="PANTHER" id="PTHR33527:SF14">
    <property type="entry name" value="OS07G0274300 PROTEIN"/>
    <property type="match status" value="1"/>
</dbReference>
<dbReference type="PANTHER" id="PTHR33527">
    <property type="entry name" value="OS07G0274300 PROTEIN"/>
    <property type="match status" value="1"/>
</dbReference>
<evidence type="ECO:0008006" key="3">
    <source>
        <dbReference type="Google" id="ProtNLM"/>
    </source>
</evidence>
<reference evidence="1 2" key="1">
    <citation type="submission" date="2020-10" db="EMBL/GenBank/DDBJ databases">
        <title>The Coptis chinensis genome and diversification of protoberbering-type alkaloids.</title>
        <authorList>
            <person name="Wang B."/>
            <person name="Shu S."/>
            <person name="Song C."/>
            <person name="Liu Y."/>
        </authorList>
    </citation>
    <scope>NUCLEOTIDE SEQUENCE [LARGE SCALE GENOMIC DNA]</scope>
    <source>
        <strain evidence="1">HL-2020</strain>
        <tissue evidence="1">Leaf</tissue>
    </source>
</reference>
<dbReference type="AlphaFoldDB" id="A0A835IYC1"/>
<organism evidence="1 2">
    <name type="scientific">Coptis chinensis</name>
    <dbReference type="NCBI Taxonomy" id="261450"/>
    <lineage>
        <taxon>Eukaryota</taxon>
        <taxon>Viridiplantae</taxon>
        <taxon>Streptophyta</taxon>
        <taxon>Embryophyta</taxon>
        <taxon>Tracheophyta</taxon>
        <taxon>Spermatophyta</taxon>
        <taxon>Magnoliopsida</taxon>
        <taxon>Ranunculales</taxon>
        <taxon>Ranunculaceae</taxon>
        <taxon>Coptidoideae</taxon>
        <taxon>Coptis</taxon>
    </lineage>
</organism>
<evidence type="ECO:0000313" key="1">
    <source>
        <dbReference type="EMBL" id="KAF9625668.1"/>
    </source>
</evidence>
<name>A0A835IYC1_9MAGN</name>
<sequence length="313" mass="34923">MGFHLSTAELISFHAIDRELFHRLVITLHRNPRQVMEVIALWVWLEAVGYPSIIGRMGSLPDVVVIALFEEGLTCLYHIESNSPPNPMHDNIRLTANLMRDHFISLQVLYNNRVRGRNVISRTVNEIFTRAFEDIVQEAARALNTGNTDWTSSTKVQTTTDGYFSIVENGQTSQVVSPPAYVGLSAGYHPLINYGNDYMLPNLGLNGTEVQGHFEMGESSNQGAQSHAVVKHALLDEDRTLFLTFTRGYPTTGEEILDFFQRTYGNVVESVQMGETAPTVQPLYAYIVFHSASTLVAILDGNEAVMFVVNGKQ</sequence>
<dbReference type="OrthoDB" id="1882251at2759"/>
<dbReference type="EMBL" id="JADFTS010000001">
    <property type="protein sequence ID" value="KAF9625668.1"/>
    <property type="molecule type" value="Genomic_DNA"/>
</dbReference>
<accession>A0A835IYC1</accession>
<proteinExistence type="predicted"/>
<dbReference type="Proteomes" id="UP000631114">
    <property type="component" value="Unassembled WGS sequence"/>
</dbReference>
<evidence type="ECO:0000313" key="2">
    <source>
        <dbReference type="Proteomes" id="UP000631114"/>
    </source>
</evidence>
<feature type="non-terminal residue" evidence="1">
    <location>
        <position position="1"/>
    </location>
</feature>
<comment type="caution">
    <text evidence="1">The sequence shown here is derived from an EMBL/GenBank/DDBJ whole genome shotgun (WGS) entry which is preliminary data.</text>
</comment>